<dbReference type="PANTHER" id="PTHR43357:SF4">
    <property type="entry name" value="INNER MEMBRANE ABC TRANSPORTER PERMEASE PROTEIN YDCV"/>
    <property type="match status" value="1"/>
</dbReference>
<dbReference type="Gene3D" id="1.10.3720.10">
    <property type="entry name" value="MetI-like"/>
    <property type="match status" value="2"/>
</dbReference>
<feature type="transmembrane region" description="Helical" evidence="8">
    <location>
        <begin position="7"/>
        <end position="27"/>
    </location>
</feature>
<feature type="transmembrane region" description="Helical" evidence="8">
    <location>
        <begin position="385"/>
        <end position="408"/>
    </location>
</feature>
<evidence type="ECO:0000256" key="4">
    <source>
        <dbReference type="ARBA" id="ARBA00022519"/>
    </source>
</evidence>
<feature type="domain" description="ABC transmembrane type-1" evidence="9">
    <location>
        <begin position="55"/>
        <end position="260"/>
    </location>
</feature>
<reference evidence="10 11" key="1">
    <citation type="submission" date="2018-03" db="EMBL/GenBank/DDBJ databases">
        <title>Draft Genome Sequences of six Lactobacillus pentosus Strains Isolated from Brines of Traditionally Fermented Spanish-Style Green Table Olives.</title>
        <authorList>
            <person name="Calero-Delgado B."/>
            <person name="Martin-Platero A.M."/>
            <person name="Perez-Pulido A.J."/>
            <person name="Benitez-Cabello A."/>
            <person name="Casimiro-Soriguer C.S."/>
            <person name="Martinez-Bueno M."/>
            <person name="Arroyo-Lopez F.N."/>
            <person name="Rodriguez-Gomez F."/>
            <person name="Bautista-Gallego J."/>
            <person name="Garrido-Fernandez A."/>
            <person name="Jimenez-Diaz R."/>
        </authorList>
    </citation>
    <scope>NUCLEOTIDE SEQUENCE [LARGE SCALE GENOMIC DNA]</scope>
    <source>
        <strain evidence="10 11">IG2</strain>
    </source>
</reference>
<feature type="transmembrane region" description="Helical" evidence="8">
    <location>
        <begin position="242"/>
        <end position="263"/>
    </location>
</feature>
<name>A0ABX5CVL9_LACPE</name>
<keyword evidence="3" id="KW-1003">Cell membrane</keyword>
<feature type="transmembrane region" description="Helical" evidence="8">
    <location>
        <begin position="490"/>
        <end position="509"/>
    </location>
</feature>
<sequence length="545" mass="60082">MNRRQGLIGLSVGGSLILAAIIIGPLIGLVGQTLLGQAPAALWHQLIQSQNQTSLQHSLFLGVGTMVLTTLIATPLALIMTRTPLAQYRWLQGLLLVPFMTPPYINAMGWIYFFQPHGLLAQLSPTWHQHFQWLFSPAGMVLIMSLHLYPIAYLGLQTAFSQYNRRWTEAATVHGVSKWRQLTRISLPVMAVPYLAVWLLVFTKTLAEFGTPATFGRNIHFEVLTTTIQKDLSQWPLDFQNGVLTGTILLGLALTAWIVQQWLSRRPSVTLTGQEPIITTRRGLIGLASSYTALLVGVAIILPYSAILAQSLFKQRSLGWQLSNLTLVHYLELLRFDSPAFQAMLTTLGLALLISSLNVLIGLYLSLGSLTNHLPNWLRQVNRILGALPLAIPNVVLALSLMILFSQWLAFTKLYGTLAILVIADITLFLPTTVQYLTAALKTFDGSLLQSARVFEPNFVRIIRKIALPILWPALANSLIMAFIATSRELVVALLLLPSGMTTVSTYIYQSFEQGEAASGMALAVITVVLTLLGTTAARRLKVDR</sequence>
<feature type="transmembrane region" description="Helical" evidence="8">
    <location>
        <begin position="414"/>
        <end position="441"/>
    </location>
</feature>
<dbReference type="PROSITE" id="PS50928">
    <property type="entry name" value="ABC_TM1"/>
    <property type="match status" value="2"/>
</dbReference>
<evidence type="ECO:0000256" key="1">
    <source>
        <dbReference type="ARBA" id="ARBA00004429"/>
    </source>
</evidence>
<evidence type="ECO:0000256" key="7">
    <source>
        <dbReference type="ARBA" id="ARBA00023136"/>
    </source>
</evidence>
<protein>
    <submittedName>
        <fullName evidence="10">Iron ABC transporter permease</fullName>
    </submittedName>
</protein>
<comment type="caution">
    <text evidence="10">The sequence shown here is derived from an EMBL/GenBank/DDBJ whole genome shotgun (WGS) entry which is preliminary data.</text>
</comment>
<dbReference type="InterPro" id="IPR000515">
    <property type="entry name" value="MetI-like"/>
</dbReference>
<keyword evidence="6 8" id="KW-1133">Transmembrane helix</keyword>
<evidence type="ECO:0000259" key="9">
    <source>
        <dbReference type="PROSITE" id="PS50928"/>
    </source>
</evidence>
<feature type="transmembrane region" description="Helical" evidence="8">
    <location>
        <begin position="521"/>
        <end position="538"/>
    </location>
</feature>
<feature type="transmembrane region" description="Helical" evidence="8">
    <location>
        <begin position="93"/>
        <end position="113"/>
    </location>
</feature>
<dbReference type="Pfam" id="PF00528">
    <property type="entry name" value="BPD_transp_1"/>
    <property type="match status" value="2"/>
</dbReference>
<keyword evidence="2 8" id="KW-0813">Transport</keyword>
<feature type="transmembrane region" description="Helical" evidence="8">
    <location>
        <begin position="185"/>
        <end position="202"/>
    </location>
</feature>
<keyword evidence="4" id="KW-0997">Cell inner membrane</keyword>
<dbReference type="Proteomes" id="UP000238378">
    <property type="component" value="Unassembled WGS sequence"/>
</dbReference>
<accession>A0ABX5CVL9</accession>
<organism evidence="10 11">
    <name type="scientific">Lactiplantibacillus pentosus</name>
    <name type="common">Lactobacillus pentosus</name>
    <dbReference type="NCBI Taxonomy" id="1589"/>
    <lineage>
        <taxon>Bacteria</taxon>
        <taxon>Bacillati</taxon>
        <taxon>Bacillota</taxon>
        <taxon>Bacilli</taxon>
        <taxon>Lactobacillales</taxon>
        <taxon>Lactobacillaceae</taxon>
        <taxon>Lactiplantibacillus</taxon>
    </lineage>
</organism>
<gene>
    <name evidence="10" type="ORF">C6Y08_14340</name>
</gene>
<feature type="transmembrane region" description="Helical" evidence="8">
    <location>
        <begin position="284"/>
        <end position="307"/>
    </location>
</feature>
<dbReference type="RefSeq" id="WP_105961771.1">
    <property type="nucleotide sequence ID" value="NZ_JALDYT010000002.1"/>
</dbReference>
<evidence type="ECO:0000256" key="5">
    <source>
        <dbReference type="ARBA" id="ARBA00022692"/>
    </source>
</evidence>
<evidence type="ECO:0000256" key="6">
    <source>
        <dbReference type="ARBA" id="ARBA00022989"/>
    </source>
</evidence>
<feature type="transmembrane region" description="Helical" evidence="8">
    <location>
        <begin position="133"/>
        <end position="156"/>
    </location>
</feature>
<feature type="domain" description="ABC transmembrane type-1" evidence="9">
    <location>
        <begin position="344"/>
        <end position="538"/>
    </location>
</feature>
<feature type="transmembrane region" description="Helical" evidence="8">
    <location>
        <begin position="340"/>
        <end position="365"/>
    </location>
</feature>
<dbReference type="EMBL" id="PVOB01000278">
    <property type="protein sequence ID" value="PRO91291.1"/>
    <property type="molecule type" value="Genomic_DNA"/>
</dbReference>
<evidence type="ECO:0000256" key="8">
    <source>
        <dbReference type="RuleBase" id="RU363032"/>
    </source>
</evidence>
<evidence type="ECO:0000256" key="2">
    <source>
        <dbReference type="ARBA" id="ARBA00022448"/>
    </source>
</evidence>
<evidence type="ECO:0000313" key="10">
    <source>
        <dbReference type="EMBL" id="PRO91291.1"/>
    </source>
</evidence>
<dbReference type="PANTHER" id="PTHR43357">
    <property type="entry name" value="INNER MEMBRANE ABC TRANSPORTER PERMEASE PROTEIN YDCV"/>
    <property type="match status" value="1"/>
</dbReference>
<comment type="subcellular location">
    <subcellularLocation>
        <location evidence="1">Cell inner membrane</location>
        <topology evidence="1">Multi-pass membrane protein</topology>
    </subcellularLocation>
    <subcellularLocation>
        <location evidence="8">Cell membrane</location>
        <topology evidence="8">Multi-pass membrane protein</topology>
    </subcellularLocation>
</comment>
<feature type="transmembrane region" description="Helical" evidence="8">
    <location>
        <begin position="59"/>
        <end position="81"/>
    </location>
</feature>
<evidence type="ECO:0000256" key="3">
    <source>
        <dbReference type="ARBA" id="ARBA00022475"/>
    </source>
</evidence>
<evidence type="ECO:0000313" key="11">
    <source>
        <dbReference type="Proteomes" id="UP000238378"/>
    </source>
</evidence>
<keyword evidence="11" id="KW-1185">Reference proteome</keyword>
<dbReference type="InterPro" id="IPR035906">
    <property type="entry name" value="MetI-like_sf"/>
</dbReference>
<keyword evidence="7 8" id="KW-0472">Membrane</keyword>
<dbReference type="SUPFAM" id="SSF161098">
    <property type="entry name" value="MetI-like"/>
    <property type="match status" value="2"/>
</dbReference>
<proteinExistence type="inferred from homology"/>
<comment type="similarity">
    <text evidence="8">Belongs to the binding-protein-dependent transport system permease family.</text>
</comment>
<keyword evidence="5 8" id="KW-0812">Transmembrane</keyword>
<dbReference type="CDD" id="cd06261">
    <property type="entry name" value="TM_PBP2"/>
    <property type="match status" value="2"/>
</dbReference>